<dbReference type="EMBL" id="LNYU01000038">
    <property type="protein sequence ID" value="KTD61973.1"/>
    <property type="molecule type" value="Genomic_DNA"/>
</dbReference>
<accession>A0A0W0YYI3</accession>
<comment type="caution">
    <text evidence="2">The sequence shown here is derived from an EMBL/GenBank/DDBJ whole genome shotgun (WGS) entry which is preliminary data.</text>
</comment>
<evidence type="ECO:0000256" key="1">
    <source>
        <dbReference type="SAM" id="Phobius"/>
    </source>
</evidence>
<reference evidence="2 3" key="1">
    <citation type="submission" date="2015-11" db="EMBL/GenBank/DDBJ databases">
        <title>Genomic analysis of 38 Legionella species identifies large and diverse effector repertoires.</title>
        <authorList>
            <person name="Burstein D."/>
            <person name="Amaro F."/>
            <person name="Zusman T."/>
            <person name="Lifshitz Z."/>
            <person name="Cohen O."/>
            <person name="Gilbert J.A."/>
            <person name="Pupko T."/>
            <person name="Shuman H.A."/>
            <person name="Segal G."/>
        </authorList>
    </citation>
    <scope>NUCLEOTIDE SEQUENCE [LARGE SCALE GENOMIC DNA]</scope>
    <source>
        <strain evidence="2 3">SC-63-C7</strain>
    </source>
</reference>
<keyword evidence="3" id="KW-1185">Reference proteome</keyword>
<dbReference type="Proteomes" id="UP000054703">
    <property type="component" value="Unassembled WGS sequence"/>
</dbReference>
<dbReference type="STRING" id="45074.Lsan_1816"/>
<dbReference type="PATRIC" id="fig|45074.5.peg.1934"/>
<keyword evidence="1" id="KW-0812">Transmembrane</keyword>
<evidence type="ECO:0000313" key="2">
    <source>
        <dbReference type="EMBL" id="KTD61973.1"/>
    </source>
</evidence>
<name>A0A0W0YYI3_9GAMM</name>
<evidence type="ECO:0000313" key="3">
    <source>
        <dbReference type="Proteomes" id="UP000054703"/>
    </source>
</evidence>
<sequence>MGVYIVPVHAKKLNVNQFMIGYHSIFNRIQFDWDESYDFQDFVSYFQDLKTDQPFLVFKTKEEAFNYSESNEGVDHPGYLVTIRSRVPVYKVELQVEFDAIPSNEHQQKNISKSDVKRLLSASLALYHYECDIEKQQQEKEEFDANIEQLKSFASNRSLNPNVKNSLNAVIDCIQKPEYKFLGFGEKKEITKKTIAFIEGKITPRDYKSVIQKGYLGKQSSLELKLLGAALMALAITVSACLLAAGAPVTGTILIGAGLGMIGLGFFDKGQGSGVSKPLHEVFDASASFASARSFVF</sequence>
<dbReference type="AlphaFoldDB" id="A0A0W0YYI3"/>
<keyword evidence="1" id="KW-0472">Membrane</keyword>
<keyword evidence="1" id="KW-1133">Transmembrane helix</keyword>
<protein>
    <submittedName>
        <fullName evidence="2">Uncharacterized protein</fullName>
    </submittedName>
</protein>
<dbReference type="RefSeq" id="WP_058514103.1">
    <property type="nucleotide sequence ID" value="NZ_CAAAIH010000051.1"/>
</dbReference>
<gene>
    <name evidence="2" type="ORF">Lsan_1816</name>
</gene>
<proteinExistence type="predicted"/>
<feature type="transmembrane region" description="Helical" evidence="1">
    <location>
        <begin position="226"/>
        <end position="245"/>
    </location>
</feature>
<organism evidence="2 3">
    <name type="scientific">Legionella santicrucis</name>
    <dbReference type="NCBI Taxonomy" id="45074"/>
    <lineage>
        <taxon>Bacteria</taxon>
        <taxon>Pseudomonadati</taxon>
        <taxon>Pseudomonadota</taxon>
        <taxon>Gammaproteobacteria</taxon>
        <taxon>Legionellales</taxon>
        <taxon>Legionellaceae</taxon>
        <taxon>Legionella</taxon>
    </lineage>
</organism>